<organism evidence="1 2">
    <name type="scientific">Amblyomma americanum</name>
    <name type="common">Lone star tick</name>
    <dbReference type="NCBI Taxonomy" id="6943"/>
    <lineage>
        <taxon>Eukaryota</taxon>
        <taxon>Metazoa</taxon>
        <taxon>Ecdysozoa</taxon>
        <taxon>Arthropoda</taxon>
        <taxon>Chelicerata</taxon>
        <taxon>Arachnida</taxon>
        <taxon>Acari</taxon>
        <taxon>Parasitiformes</taxon>
        <taxon>Ixodida</taxon>
        <taxon>Ixodoidea</taxon>
        <taxon>Ixodidae</taxon>
        <taxon>Amblyomminae</taxon>
        <taxon>Amblyomma</taxon>
    </lineage>
</organism>
<name>A0AAQ4FEA9_AMBAM</name>
<dbReference type="PROSITE" id="PS51257">
    <property type="entry name" value="PROKAR_LIPOPROTEIN"/>
    <property type="match status" value="1"/>
</dbReference>
<evidence type="ECO:0000313" key="1">
    <source>
        <dbReference type="EMBL" id="KAK8785530.1"/>
    </source>
</evidence>
<comment type="caution">
    <text evidence="1">The sequence shown here is derived from an EMBL/GenBank/DDBJ whole genome shotgun (WGS) entry which is preliminary data.</text>
</comment>
<protein>
    <submittedName>
        <fullName evidence="1">Uncharacterized protein</fullName>
    </submittedName>
</protein>
<dbReference type="AlphaFoldDB" id="A0AAQ4FEA9"/>
<evidence type="ECO:0000313" key="2">
    <source>
        <dbReference type="Proteomes" id="UP001321473"/>
    </source>
</evidence>
<sequence length="71" mass="8073">MQAASRVASTISEISRVSDMPVLQYVALFVFVSCRSLLKISFAEENQAYSQEECFMLEEQPVWTTAAKLHR</sequence>
<keyword evidence="2" id="KW-1185">Reference proteome</keyword>
<accession>A0AAQ4FEA9</accession>
<proteinExistence type="predicted"/>
<gene>
    <name evidence="1" type="ORF">V5799_008106</name>
</gene>
<dbReference type="EMBL" id="JARKHS020003473">
    <property type="protein sequence ID" value="KAK8785530.1"/>
    <property type="molecule type" value="Genomic_DNA"/>
</dbReference>
<dbReference type="Proteomes" id="UP001321473">
    <property type="component" value="Unassembled WGS sequence"/>
</dbReference>
<reference evidence="1 2" key="1">
    <citation type="journal article" date="2023" name="Arcadia Sci">
        <title>De novo assembly of a long-read Amblyomma americanum tick genome.</title>
        <authorList>
            <person name="Chou S."/>
            <person name="Poskanzer K.E."/>
            <person name="Rollins M."/>
            <person name="Thuy-Boun P.S."/>
        </authorList>
    </citation>
    <scope>NUCLEOTIDE SEQUENCE [LARGE SCALE GENOMIC DNA]</scope>
    <source>
        <strain evidence="1">F_SG_1</strain>
        <tissue evidence="1">Salivary glands</tissue>
    </source>
</reference>